<evidence type="ECO:0000313" key="2">
    <source>
        <dbReference type="Proteomes" id="UP000736787"/>
    </source>
</evidence>
<reference evidence="1" key="1">
    <citation type="submission" date="2018-10" db="EMBL/GenBank/DDBJ databases">
        <title>Effector identification in a new, highly contiguous assembly of the strawberry crown rot pathogen Phytophthora cactorum.</title>
        <authorList>
            <person name="Armitage A.D."/>
            <person name="Nellist C.F."/>
            <person name="Bates H."/>
            <person name="Vickerstaff R.J."/>
            <person name="Harrison R.J."/>
        </authorList>
    </citation>
    <scope>NUCLEOTIDE SEQUENCE</scope>
    <source>
        <strain evidence="1">4040</strain>
    </source>
</reference>
<gene>
    <name evidence="1" type="ORF">PC117_g15622</name>
</gene>
<dbReference type="EMBL" id="RCMK01000528">
    <property type="protein sequence ID" value="KAG2923768.1"/>
    <property type="molecule type" value="Genomic_DNA"/>
</dbReference>
<dbReference type="Proteomes" id="UP000736787">
    <property type="component" value="Unassembled WGS sequence"/>
</dbReference>
<organism evidence="1 2">
    <name type="scientific">Phytophthora cactorum</name>
    <dbReference type="NCBI Taxonomy" id="29920"/>
    <lineage>
        <taxon>Eukaryota</taxon>
        <taxon>Sar</taxon>
        <taxon>Stramenopiles</taxon>
        <taxon>Oomycota</taxon>
        <taxon>Peronosporomycetes</taxon>
        <taxon>Peronosporales</taxon>
        <taxon>Peronosporaceae</taxon>
        <taxon>Phytophthora</taxon>
    </lineage>
</organism>
<evidence type="ECO:0000313" key="1">
    <source>
        <dbReference type="EMBL" id="KAG2923768.1"/>
    </source>
</evidence>
<accession>A0A8T1CNM8</accession>
<dbReference type="AlphaFoldDB" id="A0A8T1CNM8"/>
<protein>
    <submittedName>
        <fullName evidence="1">Uncharacterized protein</fullName>
    </submittedName>
</protein>
<comment type="caution">
    <text evidence="1">The sequence shown here is derived from an EMBL/GenBank/DDBJ whole genome shotgun (WGS) entry which is preliminary data.</text>
</comment>
<dbReference type="VEuPathDB" id="FungiDB:PC110_g15754"/>
<sequence>MKNTEELYDALKNGLLSIRQVINMAKARPAHLMAPKHVGAPLTTTSTSAARAGKASVEYVRLRREEQANMIVLSGAEKRRAVGTTGLVLHSYCLNRLKQFYVLKAKTRCYIEDIK</sequence>
<name>A0A8T1CNM8_9STRA</name>
<proteinExistence type="predicted"/>